<proteinExistence type="predicted"/>
<dbReference type="AlphaFoldDB" id="G7ILH8"/>
<keyword evidence="1" id="KW-0472">Membrane</keyword>
<accession>G7ILH8</accession>
<dbReference type="PaxDb" id="3880-AES64008"/>
<dbReference type="InterPro" id="IPR038136">
    <property type="entry name" value="CofD-like_dom_sf"/>
</dbReference>
<organism evidence="2 4">
    <name type="scientific">Medicago truncatula</name>
    <name type="common">Barrel medic</name>
    <name type="synonym">Medicago tribuloides</name>
    <dbReference type="NCBI Taxonomy" id="3880"/>
    <lineage>
        <taxon>Eukaryota</taxon>
        <taxon>Viridiplantae</taxon>
        <taxon>Streptophyta</taxon>
        <taxon>Embryophyta</taxon>
        <taxon>Tracheophyta</taxon>
        <taxon>Spermatophyta</taxon>
        <taxon>Magnoliopsida</taxon>
        <taxon>eudicotyledons</taxon>
        <taxon>Gunneridae</taxon>
        <taxon>Pentapetalae</taxon>
        <taxon>rosids</taxon>
        <taxon>fabids</taxon>
        <taxon>Fabales</taxon>
        <taxon>Fabaceae</taxon>
        <taxon>Papilionoideae</taxon>
        <taxon>50 kb inversion clade</taxon>
        <taxon>NPAAA clade</taxon>
        <taxon>Hologalegina</taxon>
        <taxon>IRL clade</taxon>
        <taxon>Trifolieae</taxon>
        <taxon>Medicago</taxon>
    </lineage>
</organism>
<feature type="transmembrane region" description="Helical" evidence="1">
    <location>
        <begin position="84"/>
        <end position="106"/>
    </location>
</feature>
<evidence type="ECO:0000313" key="2">
    <source>
        <dbReference type="EMBL" id="AES64008.1"/>
    </source>
</evidence>
<dbReference type="Gene3D" id="3.40.50.10680">
    <property type="entry name" value="CofD-like domains"/>
    <property type="match status" value="1"/>
</dbReference>
<dbReference type="PANTHER" id="PTHR31240">
    <property type="entry name" value="MATERNAL EFFECT EMBRYO ARREST 18"/>
    <property type="match status" value="1"/>
</dbReference>
<keyword evidence="1 2" id="KW-0812">Transmembrane</keyword>
<dbReference type="EnsemblPlants" id="AES64008">
    <property type="protein sequence ID" value="AES64008"/>
    <property type="gene ID" value="MTR_2g015780"/>
</dbReference>
<dbReference type="STRING" id="3880.G7ILH8"/>
<reference evidence="2 4" key="1">
    <citation type="journal article" date="2011" name="Nature">
        <title>The Medicago genome provides insight into the evolution of rhizobial symbioses.</title>
        <authorList>
            <person name="Young N.D."/>
            <person name="Debelle F."/>
            <person name="Oldroyd G.E."/>
            <person name="Geurts R."/>
            <person name="Cannon S.B."/>
            <person name="Udvardi M.K."/>
            <person name="Benedito V.A."/>
            <person name="Mayer K.F."/>
            <person name="Gouzy J."/>
            <person name="Schoof H."/>
            <person name="Van de Peer Y."/>
            <person name="Proost S."/>
            <person name="Cook D.R."/>
            <person name="Meyers B.C."/>
            <person name="Spannagl M."/>
            <person name="Cheung F."/>
            <person name="De Mita S."/>
            <person name="Krishnakumar V."/>
            <person name="Gundlach H."/>
            <person name="Zhou S."/>
            <person name="Mudge J."/>
            <person name="Bharti A.K."/>
            <person name="Murray J.D."/>
            <person name="Naoumkina M.A."/>
            <person name="Rosen B."/>
            <person name="Silverstein K.A."/>
            <person name="Tang H."/>
            <person name="Rombauts S."/>
            <person name="Zhao P.X."/>
            <person name="Zhou P."/>
            <person name="Barbe V."/>
            <person name="Bardou P."/>
            <person name="Bechner M."/>
            <person name="Bellec A."/>
            <person name="Berger A."/>
            <person name="Berges H."/>
            <person name="Bidwell S."/>
            <person name="Bisseling T."/>
            <person name="Choisne N."/>
            <person name="Couloux A."/>
            <person name="Denny R."/>
            <person name="Deshpande S."/>
            <person name="Dai X."/>
            <person name="Doyle J.J."/>
            <person name="Dudez A.M."/>
            <person name="Farmer A.D."/>
            <person name="Fouteau S."/>
            <person name="Franken C."/>
            <person name="Gibelin C."/>
            <person name="Gish J."/>
            <person name="Goldstein S."/>
            <person name="Gonzalez A.J."/>
            <person name="Green P.J."/>
            <person name="Hallab A."/>
            <person name="Hartog M."/>
            <person name="Hua A."/>
            <person name="Humphray S.J."/>
            <person name="Jeong D.H."/>
            <person name="Jing Y."/>
            <person name="Jocker A."/>
            <person name="Kenton S.M."/>
            <person name="Kim D.J."/>
            <person name="Klee K."/>
            <person name="Lai H."/>
            <person name="Lang C."/>
            <person name="Lin S."/>
            <person name="Macmil S.L."/>
            <person name="Magdelenat G."/>
            <person name="Matthews L."/>
            <person name="McCorrison J."/>
            <person name="Monaghan E.L."/>
            <person name="Mun J.H."/>
            <person name="Najar F.Z."/>
            <person name="Nicholson C."/>
            <person name="Noirot C."/>
            <person name="O'Bleness M."/>
            <person name="Paule C.R."/>
            <person name="Poulain J."/>
            <person name="Prion F."/>
            <person name="Qin B."/>
            <person name="Qu C."/>
            <person name="Retzel E.F."/>
            <person name="Riddle C."/>
            <person name="Sallet E."/>
            <person name="Samain S."/>
            <person name="Samson N."/>
            <person name="Sanders I."/>
            <person name="Saurat O."/>
            <person name="Scarpelli C."/>
            <person name="Schiex T."/>
            <person name="Segurens B."/>
            <person name="Severin A.J."/>
            <person name="Sherrier D.J."/>
            <person name="Shi R."/>
            <person name="Sims S."/>
            <person name="Singer S.R."/>
            <person name="Sinharoy S."/>
            <person name="Sterck L."/>
            <person name="Viollet A."/>
            <person name="Wang B.B."/>
            <person name="Wang K."/>
            <person name="Wang M."/>
            <person name="Wang X."/>
            <person name="Warfsmann J."/>
            <person name="Weissenbach J."/>
            <person name="White D.D."/>
            <person name="White J.D."/>
            <person name="Wiley G.B."/>
            <person name="Wincker P."/>
            <person name="Xing Y."/>
            <person name="Yang L."/>
            <person name="Yao Z."/>
            <person name="Ying F."/>
            <person name="Zhai J."/>
            <person name="Zhou L."/>
            <person name="Zuber A."/>
            <person name="Denarie J."/>
            <person name="Dixon R.A."/>
            <person name="May G.D."/>
            <person name="Schwartz D.C."/>
            <person name="Rogers J."/>
            <person name="Quetier F."/>
            <person name="Town C.D."/>
            <person name="Roe B.A."/>
        </authorList>
    </citation>
    <scope>NUCLEOTIDE SEQUENCE [LARGE SCALE GENOMIC DNA]</scope>
    <source>
        <strain evidence="2">A17</strain>
        <strain evidence="3 4">cv. Jemalong A17</strain>
    </source>
</reference>
<sequence>MVERSLCMREVQVSPKKPWRTVGSCTDAKEGFKIIFILLLVQTYSSCSLQPSLASSTSLFATRSTLIRTSDSALMVLALSRASLSFGGCLLTCKLFYVWLGIGVIIPSRSCLRVLMLNGTHDRKTNGFSASCFVTAITDALNRTYGEPCNRLQNLERIPSY</sequence>
<name>G7ILH8_MEDTR</name>
<gene>
    <name evidence="2" type="ordered locus">MTR_2g015780</name>
</gene>
<reference evidence="3" key="3">
    <citation type="submission" date="2015-04" db="UniProtKB">
        <authorList>
            <consortium name="EnsemblPlants"/>
        </authorList>
    </citation>
    <scope>IDENTIFICATION</scope>
    <source>
        <strain evidence="3">cv. Jemalong A17</strain>
    </source>
</reference>
<keyword evidence="1" id="KW-1133">Transmembrane helix</keyword>
<evidence type="ECO:0000313" key="3">
    <source>
        <dbReference type="EnsemblPlants" id="AES64008"/>
    </source>
</evidence>
<dbReference type="HOGENOM" id="CLU_1646214_0_0_1"/>
<protein>
    <submittedName>
        <fullName evidence="2">Transmembrane protein, putative</fullName>
    </submittedName>
</protein>
<keyword evidence="4" id="KW-1185">Reference proteome</keyword>
<dbReference type="PANTHER" id="PTHR31240:SF0">
    <property type="entry name" value="MATERNAL EFFECT EMBRYO ARREST 18"/>
    <property type="match status" value="1"/>
</dbReference>
<dbReference type="Proteomes" id="UP000002051">
    <property type="component" value="Chromosome 2"/>
</dbReference>
<evidence type="ECO:0000256" key="1">
    <source>
        <dbReference type="SAM" id="Phobius"/>
    </source>
</evidence>
<evidence type="ECO:0000313" key="4">
    <source>
        <dbReference type="Proteomes" id="UP000002051"/>
    </source>
</evidence>
<dbReference type="EMBL" id="CM001218">
    <property type="protein sequence ID" value="AES64008.1"/>
    <property type="molecule type" value="Genomic_DNA"/>
</dbReference>
<reference evidence="2 4" key="2">
    <citation type="journal article" date="2014" name="BMC Genomics">
        <title>An improved genome release (version Mt4.0) for the model legume Medicago truncatula.</title>
        <authorList>
            <person name="Tang H."/>
            <person name="Krishnakumar V."/>
            <person name="Bidwell S."/>
            <person name="Rosen B."/>
            <person name="Chan A."/>
            <person name="Zhou S."/>
            <person name="Gentzbittel L."/>
            <person name="Childs K.L."/>
            <person name="Yandell M."/>
            <person name="Gundlach H."/>
            <person name="Mayer K.F."/>
            <person name="Schwartz D.C."/>
            <person name="Town C.D."/>
        </authorList>
    </citation>
    <scope>GENOME REANNOTATION</scope>
    <source>
        <strain evidence="3 4">cv. Jemalong A17</strain>
    </source>
</reference>